<protein>
    <recommendedName>
        <fullName evidence="3">Methylase</fullName>
    </recommendedName>
</protein>
<evidence type="ECO:0000313" key="1">
    <source>
        <dbReference type="EMBL" id="SEU28570.1"/>
    </source>
</evidence>
<name>A0ABY1CP41_MYXFU</name>
<evidence type="ECO:0008006" key="3">
    <source>
        <dbReference type="Google" id="ProtNLM"/>
    </source>
</evidence>
<accession>A0ABY1CP41</accession>
<reference evidence="1 2" key="1">
    <citation type="submission" date="2016-10" db="EMBL/GenBank/DDBJ databases">
        <authorList>
            <person name="Varghese N."/>
            <person name="Submissions S."/>
        </authorList>
    </citation>
    <scope>NUCLEOTIDE SEQUENCE [LARGE SCALE GENOMIC DNA]</scope>
    <source>
        <strain evidence="1 2">DSM 16525</strain>
    </source>
</reference>
<dbReference type="InterPro" id="IPR029063">
    <property type="entry name" value="SAM-dependent_MTases_sf"/>
</dbReference>
<dbReference type="Proteomes" id="UP000183760">
    <property type="component" value="Unassembled WGS sequence"/>
</dbReference>
<organism evidence="1 2">
    <name type="scientific">Myxococcus fulvus</name>
    <dbReference type="NCBI Taxonomy" id="33"/>
    <lineage>
        <taxon>Bacteria</taxon>
        <taxon>Pseudomonadati</taxon>
        <taxon>Myxococcota</taxon>
        <taxon>Myxococcia</taxon>
        <taxon>Myxococcales</taxon>
        <taxon>Cystobacterineae</taxon>
        <taxon>Myxococcaceae</taxon>
        <taxon>Myxococcus</taxon>
    </lineage>
</organism>
<evidence type="ECO:0000313" key="2">
    <source>
        <dbReference type="Proteomes" id="UP000183760"/>
    </source>
</evidence>
<dbReference type="EMBL" id="FOIB01000008">
    <property type="protein sequence ID" value="SEU28570.1"/>
    <property type="molecule type" value="Genomic_DNA"/>
</dbReference>
<keyword evidence="2" id="KW-1185">Reference proteome</keyword>
<comment type="caution">
    <text evidence="1">The sequence shown here is derived from an EMBL/GenBank/DDBJ whole genome shotgun (WGS) entry which is preliminary data.</text>
</comment>
<sequence length="299" mass="33196">MMCHEPSLDEGGMGCLTRWGRVIEDQGMSTLDAKTRGRTAPGRLRALDAFLCRFEPTLLSRVDGPWARAVFVDVGFGEHPWTTLESAEAFRALHPELVVIGVELDDARALAAQSHAGPRTHFRQGGFALPLSPEEPARLVRAMNLLRQGPVERVAEVHHALSRFLLPSGLLVEGSSDPEGSVLTAHLLRRSDSAPDAPPVREALLFHTDFRQGFAPLLFRDWLPRDLRRRVRPGEPMHAFFMSWVDTWKQARDAGHSAPADAFRESVSRLCRQVDGVSSDSWLLDSGYLLWRPPTGVAS</sequence>
<dbReference type="SUPFAM" id="SSF53335">
    <property type="entry name" value="S-adenosyl-L-methionine-dependent methyltransferases"/>
    <property type="match status" value="1"/>
</dbReference>
<gene>
    <name evidence="1" type="ORF">SAMN05443572_10825</name>
</gene>
<proteinExistence type="predicted"/>